<proteinExistence type="predicted"/>
<name>A0A6A0BEX5_9LACT</name>
<dbReference type="RefSeq" id="WP_172209292.1">
    <property type="nucleotide sequence ID" value="NZ_BLLI01000044.1"/>
</dbReference>
<dbReference type="EMBL" id="BLLI01000044">
    <property type="protein sequence ID" value="GFH42888.1"/>
    <property type="molecule type" value="Genomic_DNA"/>
</dbReference>
<dbReference type="AlphaFoldDB" id="A0A6A0BEX5"/>
<reference evidence="1 2" key="1">
    <citation type="submission" date="2020-02" db="EMBL/GenBank/DDBJ databases">
        <title>Draft genome sequence of Lactococcus sp. Hs30E4-3.</title>
        <authorList>
            <person name="Noda S."/>
            <person name="Yuki M."/>
            <person name="Ohkuma M."/>
        </authorList>
    </citation>
    <scope>NUCLEOTIDE SEQUENCE [LARGE SCALE GENOMIC DNA]</scope>
    <source>
        <strain evidence="1 2">Hs30E4-3</strain>
    </source>
</reference>
<organism evidence="1 2">
    <name type="scientific">Pseudolactococcus hodotermopsidis</name>
    <dbReference type="NCBI Taxonomy" id="2709157"/>
    <lineage>
        <taxon>Bacteria</taxon>
        <taxon>Bacillati</taxon>
        <taxon>Bacillota</taxon>
        <taxon>Bacilli</taxon>
        <taxon>Lactobacillales</taxon>
        <taxon>Streptococcaceae</taxon>
        <taxon>Pseudolactococcus</taxon>
    </lineage>
</organism>
<protein>
    <submittedName>
        <fullName evidence="1">Uncharacterized protein</fullName>
    </submittedName>
</protein>
<keyword evidence="2" id="KW-1185">Reference proteome</keyword>
<dbReference type="Proteomes" id="UP000480303">
    <property type="component" value="Unassembled WGS sequence"/>
</dbReference>
<evidence type="ECO:0000313" key="1">
    <source>
        <dbReference type="EMBL" id="GFH42888.1"/>
    </source>
</evidence>
<comment type="caution">
    <text evidence="1">The sequence shown here is derived from an EMBL/GenBank/DDBJ whole genome shotgun (WGS) entry which is preliminary data.</text>
</comment>
<gene>
    <name evidence="1" type="ORF">Hs30E_14390</name>
</gene>
<sequence length="61" mass="6895">MILTTNAFVKRITDFQTSDRLIIATKAGYVKKYDILLYNDEVILISNTGPETLLFATRGVK</sequence>
<evidence type="ECO:0000313" key="2">
    <source>
        <dbReference type="Proteomes" id="UP000480303"/>
    </source>
</evidence>
<accession>A0A6A0BEX5</accession>